<comment type="subcellular location">
    <subcellularLocation>
        <location evidence="1">Nucleus</location>
    </subcellularLocation>
</comment>
<evidence type="ECO:0000256" key="4">
    <source>
        <dbReference type="ARBA" id="ARBA00022786"/>
    </source>
</evidence>
<dbReference type="GO" id="GO:0036503">
    <property type="term" value="P:ERAD pathway"/>
    <property type="evidence" value="ECO:0007669"/>
    <property type="project" value="InterPro"/>
</dbReference>
<dbReference type="AlphaFoldDB" id="A0A4P9WS56"/>
<comment type="pathway">
    <text evidence="2">Protein modification; protein ubiquitination.</text>
</comment>
<evidence type="ECO:0000256" key="2">
    <source>
        <dbReference type="ARBA" id="ARBA00004906"/>
    </source>
</evidence>
<dbReference type="InterPro" id="IPR019474">
    <property type="entry name" value="Ub_conjug_fac_E4_core"/>
</dbReference>
<dbReference type="PANTHER" id="PTHR13931:SF2">
    <property type="entry name" value="UBIQUITIN CONJUGATION FACTOR E4 B"/>
    <property type="match status" value="1"/>
</dbReference>
<proteinExistence type="predicted"/>
<dbReference type="GO" id="GO:0005737">
    <property type="term" value="C:cytoplasm"/>
    <property type="evidence" value="ECO:0007669"/>
    <property type="project" value="TreeGrafter"/>
</dbReference>
<dbReference type="GO" id="GO:0006511">
    <property type="term" value="P:ubiquitin-dependent protein catabolic process"/>
    <property type="evidence" value="ECO:0007669"/>
    <property type="project" value="InterPro"/>
</dbReference>
<evidence type="ECO:0000259" key="6">
    <source>
        <dbReference type="Pfam" id="PF10408"/>
    </source>
</evidence>
<feature type="non-terminal residue" evidence="7">
    <location>
        <position position="145"/>
    </location>
</feature>
<feature type="non-terminal residue" evidence="7">
    <location>
        <position position="1"/>
    </location>
</feature>
<sequence>PEWVVEDYVDFYVFVCRHHPVLFQEVVPDDFLTFAMVILDQPHVIKNPYLKSKLVEVLFYFTLPIYRDRDGQPISRVRDSLAIHPLCQQRLVRVLLRFYVDIIRAIWDQPLHRHEIIKQARALTSFVRFVNLLMNDTTYLLDEAL</sequence>
<evidence type="ECO:0000256" key="5">
    <source>
        <dbReference type="ARBA" id="ARBA00023242"/>
    </source>
</evidence>
<keyword evidence="5" id="KW-0539">Nucleus</keyword>
<dbReference type="Pfam" id="PF10408">
    <property type="entry name" value="Ufd2P_core"/>
    <property type="match status" value="1"/>
</dbReference>
<dbReference type="GO" id="GO:0000209">
    <property type="term" value="P:protein polyubiquitination"/>
    <property type="evidence" value="ECO:0007669"/>
    <property type="project" value="TreeGrafter"/>
</dbReference>
<keyword evidence="4" id="KW-0833">Ubl conjugation pathway</keyword>
<feature type="domain" description="Ubiquitin conjugation factor E4 core" evidence="6">
    <location>
        <begin position="1"/>
        <end position="145"/>
    </location>
</feature>
<evidence type="ECO:0000256" key="3">
    <source>
        <dbReference type="ARBA" id="ARBA00022679"/>
    </source>
</evidence>
<dbReference type="Proteomes" id="UP000268535">
    <property type="component" value="Unassembled WGS sequence"/>
</dbReference>
<evidence type="ECO:0000256" key="1">
    <source>
        <dbReference type="ARBA" id="ARBA00004123"/>
    </source>
</evidence>
<protein>
    <recommendedName>
        <fullName evidence="6">Ubiquitin conjugation factor E4 core domain-containing protein</fullName>
    </recommendedName>
</protein>
<dbReference type="GO" id="GO:0034450">
    <property type="term" value="F:ubiquitin-ubiquitin ligase activity"/>
    <property type="evidence" value="ECO:0007669"/>
    <property type="project" value="InterPro"/>
</dbReference>
<dbReference type="UniPathway" id="UPA00143"/>
<organism evidence="7 8">
    <name type="scientific">Caulochytrium protostelioides</name>
    <dbReference type="NCBI Taxonomy" id="1555241"/>
    <lineage>
        <taxon>Eukaryota</taxon>
        <taxon>Fungi</taxon>
        <taxon>Fungi incertae sedis</taxon>
        <taxon>Chytridiomycota</taxon>
        <taxon>Chytridiomycota incertae sedis</taxon>
        <taxon>Chytridiomycetes</taxon>
        <taxon>Caulochytriales</taxon>
        <taxon>Caulochytriaceae</taxon>
        <taxon>Caulochytrium</taxon>
    </lineage>
</organism>
<keyword evidence="3" id="KW-0808">Transferase</keyword>
<dbReference type="GO" id="GO:0005634">
    <property type="term" value="C:nucleus"/>
    <property type="evidence" value="ECO:0007669"/>
    <property type="project" value="UniProtKB-SubCell"/>
</dbReference>
<accession>A0A4P9WS56</accession>
<reference evidence="8" key="1">
    <citation type="journal article" date="2018" name="Nat. Microbiol.">
        <title>Leveraging single-cell genomics to expand the fungal tree of life.</title>
        <authorList>
            <person name="Ahrendt S.R."/>
            <person name="Quandt C.A."/>
            <person name="Ciobanu D."/>
            <person name="Clum A."/>
            <person name="Salamov A."/>
            <person name="Andreopoulos B."/>
            <person name="Cheng J.F."/>
            <person name="Woyke T."/>
            <person name="Pelin A."/>
            <person name="Henrissat B."/>
            <person name="Reynolds N.K."/>
            <person name="Benny G.L."/>
            <person name="Smith M.E."/>
            <person name="James T.Y."/>
            <person name="Grigoriev I.V."/>
        </authorList>
    </citation>
    <scope>NUCLEOTIDE SEQUENCE [LARGE SCALE GENOMIC DNA]</scope>
    <source>
        <strain evidence="8">ATCC 52028</strain>
    </source>
</reference>
<evidence type="ECO:0000313" key="8">
    <source>
        <dbReference type="Proteomes" id="UP000268535"/>
    </source>
</evidence>
<dbReference type="PANTHER" id="PTHR13931">
    <property type="entry name" value="UBIQUITINATION FACTOR E4"/>
    <property type="match status" value="1"/>
</dbReference>
<dbReference type="EMBL" id="ML013567">
    <property type="protein sequence ID" value="RKO95013.1"/>
    <property type="molecule type" value="Genomic_DNA"/>
</dbReference>
<name>A0A4P9WS56_9FUNG</name>
<dbReference type="GO" id="GO:0000151">
    <property type="term" value="C:ubiquitin ligase complex"/>
    <property type="evidence" value="ECO:0007669"/>
    <property type="project" value="InterPro"/>
</dbReference>
<gene>
    <name evidence="7" type="ORF">CAUPRSCDRAFT_4545</name>
</gene>
<evidence type="ECO:0000313" key="7">
    <source>
        <dbReference type="EMBL" id="RKO95013.1"/>
    </source>
</evidence>
<dbReference type="InterPro" id="IPR045132">
    <property type="entry name" value="UBE4"/>
</dbReference>